<organism evidence="1 2">
    <name type="scientific">Leptosphaeria maculans (strain JN3 / isolate v23.1.3 / race Av1-4-5-6-7-8)</name>
    <name type="common">Blackleg fungus</name>
    <name type="synonym">Phoma lingam</name>
    <dbReference type="NCBI Taxonomy" id="985895"/>
    <lineage>
        <taxon>Eukaryota</taxon>
        <taxon>Fungi</taxon>
        <taxon>Dikarya</taxon>
        <taxon>Ascomycota</taxon>
        <taxon>Pezizomycotina</taxon>
        <taxon>Dothideomycetes</taxon>
        <taxon>Pleosporomycetidae</taxon>
        <taxon>Pleosporales</taxon>
        <taxon>Pleosporineae</taxon>
        <taxon>Leptosphaeriaceae</taxon>
        <taxon>Plenodomus</taxon>
        <taxon>Plenodomus lingam/Leptosphaeria maculans species complex</taxon>
    </lineage>
</organism>
<protein>
    <submittedName>
        <fullName evidence="1">Uncharacterized protein</fullName>
    </submittedName>
</protein>
<name>M1ZMG6_LEPMJ</name>
<dbReference type="InParanoid" id="M1ZMG6"/>
<dbReference type="AlphaFoldDB" id="M1ZMG6"/>
<dbReference type="EMBL" id="FP929136">
    <property type="protein sequence ID" value="CCT61188.1"/>
    <property type="molecule type" value="Genomic_DNA"/>
</dbReference>
<proteinExistence type="predicted"/>
<evidence type="ECO:0000313" key="2">
    <source>
        <dbReference type="Proteomes" id="UP000002668"/>
    </source>
</evidence>
<keyword evidence="2" id="KW-1185">Reference proteome</keyword>
<dbReference type="VEuPathDB" id="FungiDB:Lema_uP125940.1"/>
<reference evidence="1 2" key="1">
    <citation type="journal article" date="2011" name="Nat. Commun.">
        <title>Effector diversification within compartments of the Leptosphaeria maculans genome affected by Repeat-Induced Point mutations.</title>
        <authorList>
            <person name="Rouxel T."/>
            <person name="Grandaubert J."/>
            <person name="Hane J.K."/>
            <person name="Hoede C."/>
            <person name="van de Wouw A.P."/>
            <person name="Couloux A."/>
            <person name="Dominguez V."/>
            <person name="Anthouard V."/>
            <person name="Bally P."/>
            <person name="Bourras S."/>
            <person name="Cozijnsen A.J."/>
            <person name="Ciuffetti L.M."/>
            <person name="Degrave A."/>
            <person name="Dilmaghani A."/>
            <person name="Duret L."/>
            <person name="Fudal I."/>
            <person name="Goodwin S.B."/>
            <person name="Gout L."/>
            <person name="Glaser N."/>
            <person name="Linglin J."/>
            <person name="Kema G.H.J."/>
            <person name="Lapalu N."/>
            <person name="Lawrence C.B."/>
            <person name="May K."/>
            <person name="Meyer M."/>
            <person name="Ollivier B."/>
            <person name="Poulain J."/>
            <person name="Schoch C.L."/>
            <person name="Simon A."/>
            <person name="Spatafora J.W."/>
            <person name="Stachowiak A."/>
            <person name="Turgeon B.G."/>
            <person name="Tyler B.M."/>
            <person name="Vincent D."/>
            <person name="Weissenbach J."/>
            <person name="Amselem J."/>
            <person name="Quesneville H."/>
            <person name="Oliver R.P."/>
            <person name="Wincker P."/>
            <person name="Balesdent M.-H."/>
            <person name="Howlett B.J."/>
        </authorList>
    </citation>
    <scope>NUCLEOTIDE SEQUENCE [LARGE SCALE GENOMIC DNA]</scope>
    <source>
        <strain evidence="2">JN3 / isolate v23.1.3 / race Av1-4-5-6-7-8</strain>
    </source>
</reference>
<gene>
    <name evidence="1" type="ORF">Lema_uP125940.1</name>
</gene>
<evidence type="ECO:0000313" key="1">
    <source>
        <dbReference type="EMBL" id="CCT61188.1"/>
    </source>
</evidence>
<sequence length="43" mass="4542">MTCSDSTGAGVEQGVPPTIHPMLFKPAVRIYIRHGDGASSPLF</sequence>
<dbReference type="Proteomes" id="UP000002668">
    <property type="component" value="Genome"/>
</dbReference>
<accession>M1ZMG6</accession>